<evidence type="ECO:0000313" key="10">
    <source>
        <dbReference type="Proteomes" id="UP000290975"/>
    </source>
</evidence>
<comment type="similarity">
    <text evidence="2 7">Belongs to the ExbD/TolR family.</text>
</comment>
<dbReference type="InterPro" id="IPR003400">
    <property type="entry name" value="ExbD"/>
</dbReference>
<dbReference type="Gene3D" id="3.30.420.270">
    <property type="match status" value="1"/>
</dbReference>
<keyword evidence="10" id="KW-1185">Reference proteome</keyword>
<evidence type="ECO:0000256" key="1">
    <source>
        <dbReference type="ARBA" id="ARBA00004162"/>
    </source>
</evidence>
<evidence type="ECO:0000256" key="6">
    <source>
        <dbReference type="ARBA" id="ARBA00023136"/>
    </source>
</evidence>
<keyword evidence="4 7" id="KW-0812">Transmembrane</keyword>
<keyword evidence="3" id="KW-1003">Cell membrane</keyword>
<keyword evidence="7" id="KW-0653">Protein transport</keyword>
<keyword evidence="7" id="KW-0813">Transport</keyword>
<dbReference type="GO" id="GO:0005886">
    <property type="term" value="C:plasma membrane"/>
    <property type="evidence" value="ECO:0007669"/>
    <property type="project" value="UniProtKB-SubCell"/>
</dbReference>
<evidence type="ECO:0000256" key="3">
    <source>
        <dbReference type="ARBA" id="ARBA00022475"/>
    </source>
</evidence>
<dbReference type="PANTHER" id="PTHR30558:SF7">
    <property type="entry name" value="TOL-PAL SYSTEM PROTEIN TOLR"/>
    <property type="match status" value="1"/>
</dbReference>
<comment type="subcellular location">
    <subcellularLocation>
        <location evidence="1">Cell membrane</location>
        <topology evidence="1">Single-pass membrane protein</topology>
    </subcellularLocation>
    <subcellularLocation>
        <location evidence="7">Cell membrane</location>
        <topology evidence="7">Single-pass type II membrane protein</topology>
    </subcellularLocation>
</comment>
<feature type="transmembrane region" description="Helical" evidence="8">
    <location>
        <begin position="30"/>
        <end position="49"/>
    </location>
</feature>
<keyword evidence="5 8" id="KW-1133">Transmembrane helix</keyword>
<dbReference type="EMBL" id="BBQY01000019">
    <property type="protein sequence ID" value="GBH31554.1"/>
    <property type="molecule type" value="Genomic_DNA"/>
</dbReference>
<dbReference type="GO" id="GO:0022857">
    <property type="term" value="F:transmembrane transporter activity"/>
    <property type="evidence" value="ECO:0007669"/>
    <property type="project" value="InterPro"/>
</dbReference>
<gene>
    <name evidence="9" type="ORF">MBESOW_P2811</name>
</gene>
<reference evidence="9 10" key="1">
    <citation type="submission" date="2014-12" db="EMBL/GenBank/DDBJ databases">
        <title>Whole genome sequencing of Sphingobium xenophagum OW59.</title>
        <authorList>
            <person name="Ohta Y."/>
            <person name="Nishi S."/>
            <person name="Hatada Y."/>
        </authorList>
    </citation>
    <scope>NUCLEOTIDE SEQUENCE [LARGE SCALE GENOMIC DNA]</scope>
    <source>
        <strain evidence="9 10">OW59</strain>
    </source>
</reference>
<name>A0A401J4Q2_SPHXE</name>
<evidence type="ECO:0000256" key="7">
    <source>
        <dbReference type="RuleBase" id="RU003879"/>
    </source>
</evidence>
<organism evidence="9 10">
    <name type="scientific">Sphingobium xenophagum</name>
    <dbReference type="NCBI Taxonomy" id="121428"/>
    <lineage>
        <taxon>Bacteria</taxon>
        <taxon>Pseudomonadati</taxon>
        <taxon>Pseudomonadota</taxon>
        <taxon>Alphaproteobacteria</taxon>
        <taxon>Sphingomonadales</taxon>
        <taxon>Sphingomonadaceae</taxon>
        <taxon>Sphingobium</taxon>
    </lineage>
</organism>
<evidence type="ECO:0000256" key="4">
    <source>
        <dbReference type="ARBA" id="ARBA00022692"/>
    </source>
</evidence>
<dbReference type="GO" id="GO:0015031">
    <property type="term" value="P:protein transport"/>
    <property type="evidence" value="ECO:0007669"/>
    <property type="project" value="UniProtKB-KW"/>
</dbReference>
<dbReference type="PANTHER" id="PTHR30558">
    <property type="entry name" value="EXBD MEMBRANE COMPONENT OF PMF-DRIVEN MACROMOLECULE IMPORT SYSTEM"/>
    <property type="match status" value="1"/>
</dbReference>
<dbReference type="Proteomes" id="UP000290975">
    <property type="component" value="Unassembled WGS sequence"/>
</dbReference>
<sequence length="153" mass="16151">MTLASGPIARGRPPHGPLLSEINITPLVDVMLVLLVIFMITAPLVATGVKVDLPEARTRELASDSKPLMITIDATGDIFIGDAVVAREAFGDTLRQLAQASGDPASLRVFVRADRTLAYGTVMQIVAEVGAAGFPKVAFLSDSRLPSDQKEAP</sequence>
<evidence type="ECO:0000256" key="2">
    <source>
        <dbReference type="ARBA" id="ARBA00005811"/>
    </source>
</evidence>
<comment type="caution">
    <text evidence="9">The sequence shown here is derived from an EMBL/GenBank/DDBJ whole genome shotgun (WGS) entry which is preliminary data.</text>
</comment>
<proteinExistence type="inferred from homology"/>
<protein>
    <submittedName>
        <fullName evidence="9">Biopolymer transport protein TolR</fullName>
    </submittedName>
</protein>
<evidence type="ECO:0000256" key="5">
    <source>
        <dbReference type="ARBA" id="ARBA00022989"/>
    </source>
</evidence>
<accession>A0A401J4Q2</accession>
<dbReference type="Pfam" id="PF02472">
    <property type="entry name" value="ExbD"/>
    <property type="match status" value="1"/>
</dbReference>
<dbReference type="RefSeq" id="WP_087574347.1">
    <property type="nucleotide sequence ID" value="NZ_BBQY01000019.1"/>
</dbReference>
<dbReference type="AlphaFoldDB" id="A0A401J4Q2"/>
<keyword evidence="6 8" id="KW-0472">Membrane</keyword>
<evidence type="ECO:0000256" key="8">
    <source>
        <dbReference type="SAM" id="Phobius"/>
    </source>
</evidence>
<evidence type="ECO:0000313" key="9">
    <source>
        <dbReference type="EMBL" id="GBH31554.1"/>
    </source>
</evidence>